<dbReference type="GO" id="GO:0004715">
    <property type="term" value="F:non-membrane spanning protein tyrosine kinase activity"/>
    <property type="evidence" value="ECO:0007669"/>
    <property type="project" value="UniProtKB-EC"/>
</dbReference>
<dbReference type="FunFam" id="1.10.510.10:FF:000554">
    <property type="entry name" value="Predicted protein"/>
    <property type="match status" value="1"/>
</dbReference>
<dbReference type="InterPro" id="IPR000299">
    <property type="entry name" value="FERM_domain"/>
</dbReference>
<dbReference type="EC" id="2.7.10.2" evidence="12"/>
<keyword evidence="18" id="KW-1185">Reference proteome</keyword>
<dbReference type="Pfam" id="PF21990">
    <property type="entry name" value="SH2_1"/>
    <property type="match status" value="1"/>
</dbReference>
<evidence type="ECO:0000259" key="16">
    <source>
        <dbReference type="PROSITE" id="PS50057"/>
    </source>
</evidence>
<feature type="domain" description="FERM" evidence="16">
    <location>
        <begin position="13"/>
        <end position="305"/>
    </location>
</feature>
<dbReference type="InterPro" id="IPR011009">
    <property type="entry name" value="Kinase-like_dom_sf"/>
</dbReference>
<dbReference type="Pfam" id="PF18377">
    <property type="entry name" value="FERM_F2"/>
    <property type="match status" value="1"/>
</dbReference>
<comment type="catalytic activity">
    <reaction evidence="9 12">
        <text>L-tyrosyl-[protein] + ATP = O-phospho-L-tyrosyl-[protein] + ADP + H(+)</text>
        <dbReference type="Rhea" id="RHEA:10596"/>
        <dbReference type="Rhea" id="RHEA-COMP:10136"/>
        <dbReference type="Rhea" id="RHEA-COMP:20101"/>
        <dbReference type="ChEBI" id="CHEBI:15378"/>
        <dbReference type="ChEBI" id="CHEBI:30616"/>
        <dbReference type="ChEBI" id="CHEBI:46858"/>
        <dbReference type="ChEBI" id="CHEBI:61978"/>
        <dbReference type="ChEBI" id="CHEBI:456216"/>
        <dbReference type="EC" id="2.7.10.2"/>
    </reaction>
</comment>
<dbReference type="PROSITE" id="PS00109">
    <property type="entry name" value="PROTEIN_KINASE_TYR"/>
    <property type="match status" value="1"/>
</dbReference>
<dbReference type="InterPro" id="IPR008266">
    <property type="entry name" value="Tyr_kinase_AS"/>
</dbReference>
<sequence>MEMNHINGHTTHVPMTILIYGQQPLSVPWNHRLTAEMVCGTAAQHLEISCLSSQLFALHDEEQEYWLQPASRITRNMKRLRYRMRFHTSTNVNSLEPNVVKYMFEQYKSLYLEDKLFENLKLTEALGLLVLDIAREAQEENVTVSKVCRRVNFSKALPKSVESQLSFWEKRNLRRKVKKHLKSLVFDSRENLTFKIMYMISLIEEYKEFGTESFETKSRDTFVVSAARGIEKKTGIDKYETLFNFEDIIDCNIICLDIGDGEVAYQVLVSRRTAKPQTFDVSTRQKAEEIVSLLDGYYRLIVDFYHYICQDCAPPSLVTLVKNRCHGPISLTKAKQKIEVTSHQNGTYLIRKNPEDFMSYCLTVLFNGQFRNFKILIAPDGHVGLQDQPKFPSLRLFIDHYRNADNCWCFDGPLRRQVPYQPKEECLRMLDFSSIPNLPTPPEPEPAIEWFKTTDMSDRATWRLLGEGDYTAVYVGMVKKRQKKMQVAIKCPKKGAPNIIQEKFSQGVDCMATWKCPCIVSFLGIGASYTLIMEFAPYGSLEKYLRDVRAKIKLVDQIFAAVQLIDALEYLESRRIVHGNVCAHNVLVFKSIPRIRVKLGDPMLGVYYHSLATNHDIKQKRAAWTAPELHQTNSEPTLEGDKWSYGITLWEIMSCGEKPCANFTPQEIIQYYAEGRRLPRPPNCVEVIYSIMESCWLQNPASRHSCKSILRDMNSILHSSNQDVVASGPYYSYLMEERPDDDEEDRISEDNESLEDFPAVSTTEEQDNSVNAQQDSLNNGMTLPVTGAEGGLSMVQPEGPNFWEALKENVGEPELDIDTLNADKGMKFICIENIPEGKLTFHKQLGQGHFGCVFKGVLEQAQGCFRDVAVKILKKERAKEEEASFEQEILQLSRCSHKNIVKVFGYCESSTSSSLKLVMEFVAMGSLDRYMDRKYGEITHPTMFLFGQQICQGMAYLGEQRMVHRDLAARNILVSSDTEIKISDFGLARAFGEKDYYRRKDNSVLPVKWHAPESIDHGKCTTASDVWSFGVVLWEIFSYGKVPYYRYPDGREITSSLLGDELRNGARLEAPANCPRIIIEMMNDCWTYEFVNRPTFKELGNKLGNLIE</sequence>
<dbReference type="InterPro" id="IPR001245">
    <property type="entry name" value="Ser-Thr/Tyr_kinase_cat_dom"/>
</dbReference>
<dbReference type="Pfam" id="PF07714">
    <property type="entry name" value="PK_Tyr_Ser-Thr"/>
    <property type="match status" value="2"/>
</dbReference>
<dbReference type="PANTHER" id="PTHR45807:SF7">
    <property type="entry name" value="TYROSINE-PROTEIN KINASE HOPSCOTCH"/>
    <property type="match status" value="1"/>
</dbReference>
<dbReference type="InterPro" id="IPR051286">
    <property type="entry name" value="JAK"/>
</dbReference>
<dbReference type="Gene3D" id="1.10.510.10">
    <property type="entry name" value="Transferase(Phosphotransferase) domain 1"/>
    <property type="match status" value="2"/>
</dbReference>
<dbReference type="GO" id="GO:0030154">
    <property type="term" value="P:cell differentiation"/>
    <property type="evidence" value="ECO:0007669"/>
    <property type="project" value="TreeGrafter"/>
</dbReference>
<protein>
    <recommendedName>
        <fullName evidence="12">Tyrosine-protein kinase</fullName>
        <ecNumber evidence="12">2.7.10.2</ecNumber>
    </recommendedName>
</protein>
<comment type="similarity">
    <text evidence="12">Belongs to the protein kinase superfamily. Tyr protein kinase family.</text>
</comment>
<dbReference type="Gene3D" id="3.30.505.10">
    <property type="entry name" value="SH2 domain"/>
    <property type="match status" value="1"/>
</dbReference>
<dbReference type="PROSITE" id="PS50001">
    <property type="entry name" value="SH2"/>
    <property type="match status" value="1"/>
</dbReference>
<dbReference type="GO" id="GO:0016020">
    <property type="term" value="C:membrane"/>
    <property type="evidence" value="ECO:0007669"/>
    <property type="project" value="InterPro"/>
</dbReference>
<keyword evidence="2 12" id="KW-0808">Transferase</keyword>
<dbReference type="SMART" id="SM00219">
    <property type="entry name" value="TyrKc"/>
    <property type="match status" value="2"/>
</dbReference>
<evidence type="ECO:0000256" key="13">
    <source>
        <dbReference type="SAM" id="MobiDB-lite"/>
    </source>
</evidence>
<dbReference type="SUPFAM" id="SSF50729">
    <property type="entry name" value="PH domain-like"/>
    <property type="match status" value="1"/>
</dbReference>
<gene>
    <name evidence="17" type="ORF">HOLleu_21129</name>
</gene>
<dbReference type="Pfam" id="PF18379">
    <property type="entry name" value="FERM_F1"/>
    <property type="match status" value="1"/>
</dbReference>
<keyword evidence="4 11" id="KW-0547">Nucleotide-binding</keyword>
<dbReference type="SUPFAM" id="SSF56112">
    <property type="entry name" value="Protein kinase-like (PK-like)"/>
    <property type="match status" value="2"/>
</dbReference>
<feature type="domain" description="Protein kinase" evidence="15">
    <location>
        <begin position="459"/>
        <end position="717"/>
    </location>
</feature>
<organism evidence="17 18">
    <name type="scientific">Holothuria leucospilota</name>
    <name type="common">Black long sea cucumber</name>
    <name type="synonym">Mertensiothuria leucospilota</name>
    <dbReference type="NCBI Taxonomy" id="206669"/>
    <lineage>
        <taxon>Eukaryota</taxon>
        <taxon>Metazoa</taxon>
        <taxon>Echinodermata</taxon>
        <taxon>Eleutherozoa</taxon>
        <taxon>Echinozoa</taxon>
        <taxon>Holothuroidea</taxon>
        <taxon>Aspidochirotacea</taxon>
        <taxon>Aspidochirotida</taxon>
        <taxon>Holothuriidae</taxon>
        <taxon>Holothuria</taxon>
    </lineage>
</organism>
<comment type="caution">
    <text evidence="17">The sequence shown here is derived from an EMBL/GenBank/DDBJ whole genome shotgun (WGS) entry which is preliminary data.</text>
</comment>
<feature type="binding site" evidence="11">
    <location>
        <position position="871"/>
    </location>
    <ligand>
        <name>ATP</name>
        <dbReference type="ChEBI" id="CHEBI:30616"/>
    </ligand>
</feature>
<evidence type="ECO:0000256" key="12">
    <source>
        <dbReference type="RuleBase" id="RU362096"/>
    </source>
</evidence>
<evidence type="ECO:0000256" key="11">
    <source>
        <dbReference type="PROSITE-ProRule" id="PRU10141"/>
    </source>
</evidence>
<dbReference type="GO" id="GO:0035556">
    <property type="term" value="P:intracellular signal transduction"/>
    <property type="evidence" value="ECO:0007669"/>
    <property type="project" value="InterPro"/>
</dbReference>
<evidence type="ECO:0000256" key="10">
    <source>
        <dbReference type="PROSITE-ProRule" id="PRU00191"/>
    </source>
</evidence>
<dbReference type="GO" id="GO:0005126">
    <property type="term" value="F:cytokine receptor binding"/>
    <property type="evidence" value="ECO:0007669"/>
    <property type="project" value="TreeGrafter"/>
</dbReference>
<evidence type="ECO:0000256" key="4">
    <source>
        <dbReference type="ARBA" id="ARBA00022741"/>
    </source>
</evidence>
<dbReference type="InterPro" id="IPR000980">
    <property type="entry name" value="SH2"/>
</dbReference>
<evidence type="ECO:0000256" key="6">
    <source>
        <dbReference type="ARBA" id="ARBA00022840"/>
    </source>
</evidence>
<evidence type="ECO:0000256" key="8">
    <source>
        <dbReference type="ARBA" id="ARBA00023137"/>
    </source>
</evidence>
<dbReference type="Proteomes" id="UP001152320">
    <property type="component" value="Chromosome 10"/>
</dbReference>
<evidence type="ECO:0000313" key="18">
    <source>
        <dbReference type="Proteomes" id="UP001152320"/>
    </source>
</evidence>
<proteinExistence type="inferred from homology"/>
<accession>A0A9Q1BXH7</accession>
<dbReference type="PROSITE" id="PS00107">
    <property type="entry name" value="PROTEIN_KINASE_ATP"/>
    <property type="match status" value="1"/>
</dbReference>
<feature type="domain" description="SH2" evidence="14">
    <location>
        <begin position="324"/>
        <end position="418"/>
    </location>
</feature>
<name>A0A9Q1BXH7_HOLLE</name>
<feature type="region of interest" description="Disordered" evidence="13">
    <location>
        <begin position="738"/>
        <end position="769"/>
    </location>
</feature>
<evidence type="ECO:0000256" key="2">
    <source>
        <dbReference type="ARBA" id="ARBA00022679"/>
    </source>
</evidence>
<keyword evidence="5 12" id="KW-0418">Kinase</keyword>
<keyword evidence="7 10" id="KW-0727">SH2 domain</keyword>
<dbReference type="InterPro" id="IPR036860">
    <property type="entry name" value="SH2_dom_sf"/>
</dbReference>
<dbReference type="GO" id="GO:0007259">
    <property type="term" value="P:cell surface receptor signaling pathway via JAK-STAT"/>
    <property type="evidence" value="ECO:0007669"/>
    <property type="project" value="TreeGrafter"/>
</dbReference>
<evidence type="ECO:0000256" key="7">
    <source>
        <dbReference type="ARBA" id="ARBA00022999"/>
    </source>
</evidence>
<dbReference type="InterPro" id="IPR017441">
    <property type="entry name" value="Protein_kinase_ATP_BS"/>
</dbReference>
<dbReference type="PRINTS" id="PR00109">
    <property type="entry name" value="TYRKINASE"/>
</dbReference>
<evidence type="ECO:0000259" key="14">
    <source>
        <dbReference type="PROSITE" id="PS50001"/>
    </source>
</evidence>
<keyword evidence="6 11" id="KW-0067">ATP-binding</keyword>
<reference evidence="17" key="1">
    <citation type="submission" date="2021-10" db="EMBL/GenBank/DDBJ databases">
        <title>Tropical sea cucumber genome reveals ecological adaptation and Cuvierian tubules defense mechanism.</title>
        <authorList>
            <person name="Chen T."/>
        </authorList>
    </citation>
    <scope>NUCLEOTIDE SEQUENCE</scope>
    <source>
        <strain evidence="17">Nanhai2018</strain>
        <tissue evidence="17">Muscle</tissue>
    </source>
</reference>
<dbReference type="InterPro" id="IPR000719">
    <property type="entry name" value="Prot_kinase_dom"/>
</dbReference>
<feature type="compositionally biased region" description="Polar residues" evidence="13">
    <location>
        <begin position="760"/>
        <end position="769"/>
    </location>
</feature>
<dbReference type="InterPro" id="IPR019749">
    <property type="entry name" value="Band_41_domain"/>
</dbReference>
<dbReference type="GO" id="GO:0005524">
    <property type="term" value="F:ATP binding"/>
    <property type="evidence" value="ECO:0007669"/>
    <property type="project" value="UniProtKB-UniRule"/>
</dbReference>
<dbReference type="PANTHER" id="PTHR45807">
    <property type="entry name" value="TYROSINE-PROTEIN KINASE HOPSCOTCH"/>
    <property type="match status" value="1"/>
</dbReference>
<evidence type="ECO:0000313" key="17">
    <source>
        <dbReference type="EMBL" id="KAJ8034341.1"/>
    </source>
</evidence>
<feature type="domain" description="Protein kinase" evidence="15">
    <location>
        <begin position="839"/>
        <end position="1108"/>
    </location>
</feature>
<dbReference type="InterPro" id="IPR041155">
    <property type="entry name" value="FERM_F1"/>
</dbReference>
<keyword evidence="3" id="KW-0677">Repeat</keyword>
<dbReference type="EMBL" id="JAIZAY010000010">
    <property type="protein sequence ID" value="KAJ8034341.1"/>
    <property type="molecule type" value="Genomic_DNA"/>
</dbReference>
<feature type="compositionally biased region" description="Acidic residues" evidence="13">
    <location>
        <begin position="738"/>
        <end position="755"/>
    </location>
</feature>
<dbReference type="OrthoDB" id="1915767at2759"/>
<dbReference type="GO" id="GO:0019221">
    <property type="term" value="P:cytokine-mediated signaling pathway"/>
    <property type="evidence" value="ECO:0007669"/>
    <property type="project" value="TreeGrafter"/>
</dbReference>
<keyword evidence="8 12" id="KW-0829">Tyrosine-protein kinase</keyword>
<dbReference type="PRINTS" id="PR01823">
    <property type="entry name" value="JANUSKINASE"/>
</dbReference>
<evidence type="ECO:0000259" key="15">
    <source>
        <dbReference type="PROSITE" id="PS50011"/>
    </source>
</evidence>
<dbReference type="SMART" id="SM00252">
    <property type="entry name" value="SH2"/>
    <property type="match status" value="1"/>
</dbReference>
<evidence type="ECO:0000256" key="5">
    <source>
        <dbReference type="ARBA" id="ARBA00022777"/>
    </source>
</evidence>
<dbReference type="InterPro" id="IPR020635">
    <property type="entry name" value="Tyr_kinase_cat_dom"/>
</dbReference>
<dbReference type="InterPro" id="IPR016251">
    <property type="entry name" value="Tyr_kinase_non-rcpt_Jak/Tyk2"/>
</dbReference>
<dbReference type="SMART" id="SM00295">
    <property type="entry name" value="B41"/>
    <property type="match status" value="1"/>
</dbReference>
<dbReference type="SUPFAM" id="SSF55550">
    <property type="entry name" value="SH2 domain"/>
    <property type="match status" value="1"/>
</dbReference>
<dbReference type="InterPro" id="IPR041046">
    <property type="entry name" value="FERM_F2"/>
</dbReference>
<dbReference type="PROSITE" id="PS50011">
    <property type="entry name" value="PROTEIN_KINASE_DOM"/>
    <property type="match status" value="2"/>
</dbReference>
<dbReference type="PROSITE" id="PS50057">
    <property type="entry name" value="FERM_3"/>
    <property type="match status" value="1"/>
</dbReference>
<evidence type="ECO:0000256" key="1">
    <source>
        <dbReference type="ARBA" id="ARBA00022553"/>
    </source>
</evidence>
<evidence type="ECO:0000256" key="9">
    <source>
        <dbReference type="ARBA" id="ARBA00051245"/>
    </source>
</evidence>
<dbReference type="CDD" id="cd00192">
    <property type="entry name" value="PTKc"/>
    <property type="match status" value="1"/>
</dbReference>
<evidence type="ECO:0000256" key="3">
    <source>
        <dbReference type="ARBA" id="ARBA00022737"/>
    </source>
</evidence>
<dbReference type="GO" id="GO:0005829">
    <property type="term" value="C:cytosol"/>
    <property type="evidence" value="ECO:0007669"/>
    <property type="project" value="TreeGrafter"/>
</dbReference>
<keyword evidence="1" id="KW-0597">Phosphoprotein</keyword>
<dbReference type="AlphaFoldDB" id="A0A9Q1BXH7"/>